<organism evidence="1 2">
    <name type="scientific">Dichelobacter nodosus (strain VCS1703A)</name>
    <dbReference type="NCBI Taxonomy" id="246195"/>
    <lineage>
        <taxon>Bacteria</taxon>
        <taxon>Pseudomonadati</taxon>
        <taxon>Pseudomonadota</taxon>
        <taxon>Gammaproteobacteria</taxon>
        <taxon>Cardiobacteriales</taxon>
        <taxon>Cardiobacteriaceae</taxon>
        <taxon>Dichelobacter</taxon>
    </lineage>
</organism>
<dbReference type="KEGG" id="dno:DNO_0974"/>
<dbReference type="EMBL" id="CP000513">
    <property type="protein sequence ID" value="ABQ14176.1"/>
    <property type="molecule type" value="Genomic_DNA"/>
</dbReference>
<gene>
    <name evidence="1" type="ordered locus">DNO_0974</name>
</gene>
<reference evidence="1 2" key="1">
    <citation type="journal article" date="2007" name="Nat. Biotechnol.">
        <title>Genome sequence and identification of candidate vaccine antigens from the animal pathogen Dichelobacter nodosus.</title>
        <authorList>
            <person name="Myers G.S."/>
            <person name="Parker D."/>
            <person name="Al-Hasani K."/>
            <person name="Kennan R.M."/>
            <person name="Seemann T."/>
            <person name="Ren Q."/>
            <person name="Badger J.H."/>
            <person name="Selengut J.D."/>
            <person name="Deboy R.T."/>
            <person name="Tettelin H."/>
            <person name="Boyce J.D."/>
            <person name="McCarl V.P."/>
            <person name="Han X."/>
            <person name="Nelson W.C."/>
            <person name="Madupu R."/>
            <person name="Mohamoud Y."/>
            <person name="Holley T."/>
            <person name="Fedorova N."/>
            <person name="Khouri H."/>
            <person name="Bottomley S.P."/>
            <person name="Whittington R.J."/>
            <person name="Adler B."/>
            <person name="Songer J.G."/>
            <person name="Rood J.I."/>
            <person name="Paulsen I.T."/>
        </authorList>
    </citation>
    <scope>NUCLEOTIDE SEQUENCE [LARGE SCALE GENOMIC DNA]</scope>
    <source>
        <strain evidence="1 2">VCS1703A</strain>
    </source>
</reference>
<dbReference type="HOGENOM" id="CLU_1515588_0_0_6"/>
<dbReference type="Proteomes" id="UP000000248">
    <property type="component" value="Chromosome"/>
</dbReference>
<sequence>MHHNEKKSNVVRCSALFIWVIRSFSSMSTTKNHFTTIQSLLVTFSRATASESLAHYSRYQNIFLSCLPEQWRSRVMVGEIQNGRWAVFVQHGSEAYQLRYLLPEITAALKQKLPYVPQIKIKTQPDLWLMFPKKRRTITPFKKNLSEIEAAEIINQFIQKTQNKLQQISTAPSHDDI</sequence>
<accession>A5EY16</accession>
<dbReference type="STRING" id="246195.DNO_0974"/>
<keyword evidence="2" id="KW-1185">Reference proteome</keyword>
<evidence type="ECO:0008006" key="3">
    <source>
        <dbReference type="Google" id="ProtNLM"/>
    </source>
</evidence>
<name>A5EY16_DICNV</name>
<dbReference type="OrthoDB" id="9935822at2"/>
<evidence type="ECO:0000313" key="1">
    <source>
        <dbReference type="EMBL" id="ABQ14176.1"/>
    </source>
</evidence>
<proteinExistence type="predicted"/>
<evidence type="ECO:0000313" key="2">
    <source>
        <dbReference type="Proteomes" id="UP000000248"/>
    </source>
</evidence>
<dbReference type="AlphaFoldDB" id="A5EY16"/>
<protein>
    <recommendedName>
        <fullName evidence="3">DUF721 domain-containing protein</fullName>
    </recommendedName>
</protein>